<dbReference type="AlphaFoldDB" id="X1BUW1"/>
<dbReference type="PANTHER" id="PTHR35004">
    <property type="entry name" value="TRANSPOSASE RV3428C-RELATED"/>
    <property type="match status" value="1"/>
</dbReference>
<dbReference type="PROSITE" id="PS50994">
    <property type="entry name" value="INTEGRASE"/>
    <property type="match status" value="1"/>
</dbReference>
<proteinExistence type="predicted"/>
<dbReference type="SUPFAM" id="SSF53098">
    <property type="entry name" value="Ribonuclease H-like"/>
    <property type="match status" value="1"/>
</dbReference>
<dbReference type="GO" id="GO:0003676">
    <property type="term" value="F:nucleic acid binding"/>
    <property type="evidence" value="ECO:0007669"/>
    <property type="project" value="InterPro"/>
</dbReference>
<feature type="domain" description="Integrase catalytic" evidence="1">
    <location>
        <begin position="62"/>
        <end position="240"/>
    </location>
</feature>
<dbReference type="InterPro" id="IPR036397">
    <property type="entry name" value="RNaseH_sf"/>
</dbReference>
<accession>X1BUW1</accession>
<comment type="caution">
    <text evidence="2">The sequence shown here is derived from an EMBL/GenBank/DDBJ whole genome shotgun (WGS) entry which is preliminary data.</text>
</comment>
<dbReference type="InterPro" id="IPR047797">
    <property type="entry name" value="ISNCY_transpos"/>
</dbReference>
<dbReference type="GO" id="GO:0015074">
    <property type="term" value="P:DNA integration"/>
    <property type="evidence" value="ECO:0007669"/>
    <property type="project" value="InterPro"/>
</dbReference>
<dbReference type="PANTHER" id="PTHR35004:SF7">
    <property type="entry name" value="INTEGRASE PROTEIN"/>
    <property type="match status" value="1"/>
</dbReference>
<dbReference type="InterPro" id="IPR012337">
    <property type="entry name" value="RNaseH-like_sf"/>
</dbReference>
<dbReference type="NCBIfam" id="NF033594">
    <property type="entry name" value="transpos_ISNCY_2"/>
    <property type="match status" value="1"/>
</dbReference>
<reference evidence="2" key="1">
    <citation type="journal article" date="2014" name="Front. Microbiol.">
        <title>High frequency of phylogenetically diverse reductive dehalogenase-homologous genes in deep subseafloor sedimentary metagenomes.</title>
        <authorList>
            <person name="Kawai M."/>
            <person name="Futagami T."/>
            <person name="Toyoda A."/>
            <person name="Takaki Y."/>
            <person name="Nishi S."/>
            <person name="Hori S."/>
            <person name="Arai W."/>
            <person name="Tsubouchi T."/>
            <person name="Morono Y."/>
            <person name="Uchiyama I."/>
            <person name="Ito T."/>
            <person name="Fujiyama A."/>
            <person name="Inagaki F."/>
            <person name="Takami H."/>
        </authorList>
    </citation>
    <scope>NUCLEOTIDE SEQUENCE</scope>
    <source>
        <strain evidence="2">Expedition CK06-06</strain>
    </source>
</reference>
<evidence type="ECO:0000259" key="1">
    <source>
        <dbReference type="PROSITE" id="PS50994"/>
    </source>
</evidence>
<dbReference type="Gene3D" id="3.30.420.10">
    <property type="entry name" value="Ribonuclease H-like superfamily/Ribonuclease H"/>
    <property type="match status" value="1"/>
</dbReference>
<protein>
    <recommendedName>
        <fullName evidence="1">Integrase catalytic domain-containing protein</fullName>
    </recommendedName>
</protein>
<dbReference type="EMBL" id="BART01025327">
    <property type="protein sequence ID" value="GAG99544.1"/>
    <property type="molecule type" value="Genomic_DNA"/>
</dbReference>
<sequence>DLVVELKTKKYWGTNFSHFTELLAERESIALSQPTVHRILRGTGIVSPKKKKKIRAHWYRKRKDCPGMMVQLDASPYRWLGGSKLPLHGAIDDASSNILGLHLCKEETLKGYFEVARQMIGGFGIPISTYSDKHTIFFSPKGKLTIEDQLEGRTSANTQFSRAMSELGVSMIPAGSPQAKGRVERLWGTLQDRLIQEFSLNGIKDVESANKFMKKYIKKFNRRFSVVPKGEPAFRKLGKGINLDYILCSKISRKLDGGSAFSYRGKYFQLVSGGKVAATIP</sequence>
<evidence type="ECO:0000313" key="2">
    <source>
        <dbReference type="EMBL" id="GAG99544.1"/>
    </source>
</evidence>
<dbReference type="InterPro" id="IPR001584">
    <property type="entry name" value="Integrase_cat-core"/>
</dbReference>
<organism evidence="2">
    <name type="scientific">marine sediment metagenome</name>
    <dbReference type="NCBI Taxonomy" id="412755"/>
    <lineage>
        <taxon>unclassified sequences</taxon>
        <taxon>metagenomes</taxon>
        <taxon>ecological metagenomes</taxon>
    </lineage>
</organism>
<feature type="non-terminal residue" evidence="2">
    <location>
        <position position="1"/>
    </location>
</feature>
<gene>
    <name evidence="2" type="ORF">S01H4_45487</name>
</gene>
<name>X1BUW1_9ZZZZ</name>
<feature type="non-terminal residue" evidence="2">
    <location>
        <position position="281"/>
    </location>
</feature>